<evidence type="ECO:0000313" key="3">
    <source>
        <dbReference type="Proteomes" id="UP000031036"/>
    </source>
</evidence>
<feature type="compositionally biased region" description="Polar residues" evidence="1">
    <location>
        <begin position="216"/>
        <end position="228"/>
    </location>
</feature>
<keyword evidence="3" id="KW-1185">Reference proteome</keyword>
<evidence type="ECO:0000256" key="1">
    <source>
        <dbReference type="SAM" id="MobiDB-lite"/>
    </source>
</evidence>
<reference evidence="2 3" key="1">
    <citation type="submission" date="2014-11" db="EMBL/GenBank/DDBJ databases">
        <title>Genetic blueprint of the zoonotic pathogen Toxocara canis.</title>
        <authorList>
            <person name="Zhu X.-Q."/>
            <person name="Korhonen P.K."/>
            <person name="Cai H."/>
            <person name="Young N.D."/>
            <person name="Nejsum P."/>
            <person name="von Samson-Himmelstjerna G."/>
            <person name="Boag P.R."/>
            <person name="Tan P."/>
            <person name="Li Q."/>
            <person name="Min J."/>
            <person name="Yang Y."/>
            <person name="Wang X."/>
            <person name="Fang X."/>
            <person name="Hall R.S."/>
            <person name="Hofmann A."/>
            <person name="Sternberg P.W."/>
            <person name="Jex A.R."/>
            <person name="Gasser R.B."/>
        </authorList>
    </citation>
    <scope>NUCLEOTIDE SEQUENCE [LARGE SCALE GENOMIC DNA]</scope>
    <source>
        <strain evidence="2">PN_DK_2014</strain>
    </source>
</reference>
<comment type="caution">
    <text evidence="2">The sequence shown here is derived from an EMBL/GenBank/DDBJ whole genome shotgun (WGS) entry which is preliminary data.</text>
</comment>
<dbReference type="Proteomes" id="UP000031036">
    <property type="component" value="Unassembled WGS sequence"/>
</dbReference>
<gene>
    <name evidence="2" type="ORF">Tcan_11764</name>
</gene>
<evidence type="ECO:0000313" key="2">
    <source>
        <dbReference type="EMBL" id="KHN72573.1"/>
    </source>
</evidence>
<sequence length="237" mass="26800">MVIGVIDQKLSRPAMSLRPTNSYPIDQKAKVCDKRDSIRTKFRPSDAPKDWCRLCTRVVYLPAEGMPTGSRDKTWCLPCDCSQPVHHGCIVANIRKQSRCKKCGYKYKYFRDRLQQLRLGALLLNRTLSGVSSVYQQRIDQASIAGMTAFDHDHWLASSTPLLDCTKQQFEFAMQEKPKETDTNQNMCAVHQPARISSTLIVHEYSDDPSLRGESASPQWSKSTTVTDALNVDVTEP</sequence>
<protein>
    <submittedName>
        <fullName evidence="2">Uncharacterized protein</fullName>
    </submittedName>
</protein>
<feature type="region of interest" description="Disordered" evidence="1">
    <location>
        <begin position="208"/>
        <end position="237"/>
    </location>
</feature>
<proteinExistence type="predicted"/>
<dbReference type="AlphaFoldDB" id="A0A0B2UT40"/>
<dbReference type="EMBL" id="JPKZ01003245">
    <property type="protein sequence ID" value="KHN72573.1"/>
    <property type="molecule type" value="Genomic_DNA"/>
</dbReference>
<name>A0A0B2UT40_TOXCA</name>
<organism evidence="2 3">
    <name type="scientific">Toxocara canis</name>
    <name type="common">Canine roundworm</name>
    <dbReference type="NCBI Taxonomy" id="6265"/>
    <lineage>
        <taxon>Eukaryota</taxon>
        <taxon>Metazoa</taxon>
        <taxon>Ecdysozoa</taxon>
        <taxon>Nematoda</taxon>
        <taxon>Chromadorea</taxon>
        <taxon>Rhabditida</taxon>
        <taxon>Spirurina</taxon>
        <taxon>Ascaridomorpha</taxon>
        <taxon>Ascaridoidea</taxon>
        <taxon>Toxocaridae</taxon>
        <taxon>Toxocara</taxon>
    </lineage>
</organism>
<accession>A0A0B2UT40</accession>